<dbReference type="InParanoid" id="A0A1Z5JLW7"/>
<dbReference type="EMBL" id="BDSP01000087">
    <property type="protein sequence ID" value="GAX14969.1"/>
    <property type="molecule type" value="Genomic_DNA"/>
</dbReference>
<dbReference type="InterPro" id="IPR019331">
    <property type="entry name" value="FAM192A/Fyv6_N"/>
</dbReference>
<feature type="coiled-coil region" evidence="3">
    <location>
        <begin position="42"/>
        <end position="98"/>
    </location>
</feature>
<dbReference type="AlphaFoldDB" id="A0A1Z5JLW7"/>
<dbReference type="PANTHER" id="PTHR13495:SF0">
    <property type="entry name" value="PSME3-INTERACTING PROTEIN"/>
    <property type="match status" value="1"/>
</dbReference>
<keyword evidence="7" id="KW-1185">Reference proteome</keyword>
<protein>
    <recommendedName>
        <fullName evidence="5">FAM192A/Fyv6 N-terminal domain-containing protein</fullName>
    </recommendedName>
</protein>
<feature type="compositionally biased region" description="Basic and acidic residues" evidence="4">
    <location>
        <begin position="166"/>
        <end position="179"/>
    </location>
</feature>
<gene>
    <name evidence="6" type="ORF">FisN_12Lu400</name>
</gene>
<evidence type="ECO:0000256" key="1">
    <source>
        <dbReference type="ARBA" id="ARBA00004123"/>
    </source>
</evidence>
<comment type="caution">
    <text evidence="6">The sequence shown here is derived from an EMBL/GenBank/DDBJ whole genome shotgun (WGS) entry which is preliminary data.</text>
</comment>
<evidence type="ECO:0000313" key="6">
    <source>
        <dbReference type="EMBL" id="GAX14969.1"/>
    </source>
</evidence>
<dbReference type="Pfam" id="PF10187">
    <property type="entry name" value="FAM192A_Fyv6_N"/>
    <property type="match status" value="1"/>
</dbReference>
<evidence type="ECO:0000256" key="4">
    <source>
        <dbReference type="SAM" id="MobiDB-lite"/>
    </source>
</evidence>
<sequence length="195" mass="21770">MSLSFVSKTVQTSRDDGTYDETPVEGSDVGTSSYKESHKPLFEQLRANKEQEEAERAEQQIAMMRGTLALDAEDCAHLEALRKQKLLEETERQREANEEIAAFKAAQADRASNTLSDDIEPTKQFPSNRATVIAKKREIQSSNLKPKIIVKKRKQDISENGQTDNDSSKQVEEESKDENVGLGGLLTGYSSDEDD</sequence>
<feature type="domain" description="FAM192A/Fyv6 N-terminal" evidence="5">
    <location>
        <begin position="34"/>
        <end position="104"/>
    </location>
</feature>
<evidence type="ECO:0000259" key="5">
    <source>
        <dbReference type="Pfam" id="PF10187"/>
    </source>
</evidence>
<dbReference type="GO" id="GO:0005634">
    <property type="term" value="C:nucleus"/>
    <property type="evidence" value="ECO:0007669"/>
    <property type="project" value="UniProtKB-SubCell"/>
</dbReference>
<keyword evidence="2" id="KW-0539">Nucleus</keyword>
<evidence type="ECO:0000256" key="3">
    <source>
        <dbReference type="SAM" id="Coils"/>
    </source>
</evidence>
<accession>A0A1Z5JLW7</accession>
<comment type="subcellular location">
    <subcellularLocation>
        <location evidence="1">Nucleus</location>
    </subcellularLocation>
</comment>
<proteinExistence type="predicted"/>
<evidence type="ECO:0000256" key="2">
    <source>
        <dbReference type="ARBA" id="ARBA00023242"/>
    </source>
</evidence>
<evidence type="ECO:0000313" key="7">
    <source>
        <dbReference type="Proteomes" id="UP000198406"/>
    </source>
</evidence>
<dbReference type="InterPro" id="IPR039845">
    <property type="entry name" value="FAM192A"/>
</dbReference>
<organism evidence="6 7">
    <name type="scientific">Fistulifera solaris</name>
    <name type="common">Oleaginous diatom</name>
    <dbReference type="NCBI Taxonomy" id="1519565"/>
    <lineage>
        <taxon>Eukaryota</taxon>
        <taxon>Sar</taxon>
        <taxon>Stramenopiles</taxon>
        <taxon>Ochrophyta</taxon>
        <taxon>Bacillariophyta</taxon>
        <taxon>Bacillariophyceae</taxon>
        <taxon>Bacillariophycidae</taxon>
        <taxon>Naviculales</taxon>
        <taxon>Naviculaceae</taxon>
        <taxon>Fistulifera</taxon>
    </lineage>
</organism>
<dbReference type="PANTHER" id="PTHR13495">
    <property type="entry name" value="NEFA-INTERACTING NUCLEAR PROTEIN NIP30"/>
    <property type="match status" value="1"/>
</dbReference>
<reference evidence="6 7" key="1">
    <citation type="journal article" date="2015" name="Plant Cell">
        <title>Oil accumulation by the oleaginous diatom Fistulifera solaris as revealed by the genome and transcriptome.</title>
        <authorList>
            <person name="Tanaka T."/>
            <person name="Maeda Y."/>
            <person name="Veluchamy A."/>
            <person name="Tanaka M."/>
            <person name="Abida H."/>
            <person name="Marechal E."/>
            <person name="Bowler C."/>
            <person name="Muto M."/>
            <person name="Sunaga Y."/>
            <person name="Tanaka M."/>
            <person name="Yoshino T."/>
            <person name="Taniguchi T."/>
            <person name="Fukuda Y."/>
            <person name="Nemoto M."/>
            <person name="Matsumoto M."/>
            <person name="Wong P.S."/>
            <person name="Aburatani S."/>
            <person name="Fujibuchi W."/>
        </authorList>
    </citation>
    <scope>NUCLEOTIDE SEQUENCE [LARGE SCALE GENOMIC DNA]</scope>
    <source>
        <strain evidence="6 7">JPCC DA0580</strain>
    </source>
</reference>
<dbReference type="OrthoDB" id="75807at2759"/>
<feature type="region of interest" description="Disordered" evidence="4">
    <location>
        <begin position="103"/>
        <end position="195"/>
    </location>
</feature>
<keyword evidence="3" id="KW-0175">Coiled coil</keyword>
<dbReference type="Proteomes" id="UP000198406">
    <property type="component" value="Unassembled WGS sequence"/>
</dbReference>
<feature type="region of interest" description="Disordered" evidence="4">
    <location>
        <begin position="1"/>
        <end position="40"/>
    </location>
</feature>
<name>A0A1Z5JLW7_FISSO</name>
<feature type="compositionally biased region" description="Polar residues" evidence="4">
    <location>
        <begin position="1"/>
        <end position="12"/>
    </location>
</feature>